<dbReference type="Proteomes" id="UP001500791">
    <property type="component" value="Unassembled WGS sequence"/>
</dbReference>
<keyword evidence="1 2" id="KW-0784">Thiamine biosynthesis</keyword>
<gene>
    <name evidence="2 5" type="primary">thiL</name>
    <name evidence="5" type="ORF">GCM10009093_21000</name>
</gene>
<feature type="binding site" evidence="2">
    <location>
        <position position="125"/>
    </location>
    <ligand>
        <name>Mg(2+)</name>
        <dbReference type="ChEBI" id="CHEBI:18420"/>
        <label>1</label>
    </ligand>
</feature>
<keyword evidence="2 5" id="KW-0418">Kinase</keyword>
<dbReference type="InterPro" id="IPR036676">
    <property type="entry name" value="PurM-like_C_sf"/>
</dbReference>
<feature type="domain" description="PurM-like N-terminal" evidence="3">
    <location>
        <begin position="31"/>
        <end position="143"/>
    </location>
</feature>
<protein>
    <recommendedName>
        <fullName evidence="2">Thiamine-monophosphate kinase</fullName>
        <shortName evidence="2">TMP kinase</shortName>
        <shortName evidence="2">Thiamine-phosphate kinase</shortName>
        <ecNumber evidence="2">2.7.4.16</ecNumber>
    </recommendedName>
</protein>
<evidence type="ECO:0000313" key="5">
    <source>
        <dbReference type="EMBL" id="GAA0394205.1"/>
    </source>
</evidence>
<keyword evidence="2" id="KW-0808">Transferase</keyword>
<feature type="binding site" evidence="2">
    <location>
        <position position="219"/>
    </location>
    <ligand>
        <name>Mg(2+)</name>
        <dbReference type="ChEBI" id="CHEBI:18420"/>
        <label>5</label>
    </ligand>
</feature>
<dbReference type="HAMAP" id="MF_02128">
    <property type="entry name" value="TMP_kinase"/>
    <property type="match status" value="1"/>
</dbReference>
<comment type="miscellaneous">
    <text evidence="2">Reaction mechanism of ThiL seems to utilize a direct, inline transfer of the gamma-phosphate of ATP to TMP rather than a phosphorylated enzyme intermediate.</text>
</comment>
<evidence type="ECO:0000256" key="1">
    <source>
        <dbReference type="ARBA" id="ARBA00022977"/>
    </source>
</evidence>
<keyword evidence="2" id="KW-0067">ATP-binding</keyword>
<dbReference type="PIRSF" id="PIRSF005303">
    <property type="entry name" value="Thiam_monoph_kin"/>
    <property type="match status" value="1"/>
</dbReference>
<organism evidence="5 6">
    <name type="scientific">Brevundimonas terrae</name>
    <dbReference type="NCBI Taxonomy" id="363631"/>
    <lineage>
        <taxon>Bacteria</taxon>
        <taxon>Pseudomonadati</taxon>
        <taxon>Pseudomonadota</taxon>
        <taxon>Alphaproteobacteria</taxon>
        <taxon>Caulobacterales</taxon>
        <taxon>Caulobacteraceae</taxon>
        <taxon>Brevundimonas</taxon>
    </lineage>
</organism>
<dbReference type="SUPFAM" id="SSF55326">
    <property type="entry name" value="PurM N-terminal domain-like"/>
    <property type="match status" value="1"/>
</dbReference>
<evidence type="ECO:0000259" key="4">
    <source>
        <dbReference type="Pfam" id="PF02769"/>
    </source>
</evidence>
<comment type="caution">
    <text evidence="5">The sequence shown here is derived from an EMBL/GenBank/DDBJ whole genome shotgun (WGS) entry which is preliminary data.</text>
</comment>
<feature type="binding site" evidence="2">
    <location>
        <position position="216"/>
    </location>
    <ligand>
        <name>Mg(2+)</name>
        <dbReference type="ChEBI" id="CHEBI:18420"/>
        <label>3</label>
    </ligand>
</feature>
<feature type="binding site" evidence="2">
    <location>
        <position position="49"/>
    </location>
    <ligand>
        <name>Mg(2+)</name>
        <dbReference type="ChEBI" id="CHEBI:18420"/>
        <label>2</label>
    </ligand>
</feature>
<feature type="binding site" evidence="2">
    <location>
        <begin position="124"/>
        <end position="125"/>
    </location>
    <ligand>
        <name>ATP</name>
        <dbReference type="ChEBI" id="CHEBI:30616"/>
    </ligand>
</feature>
<comment type="function">
    <text evidence="2">Catalyzes the ATP-dependent phosphorylation of thiamine-monophosphate (TMP) to form thiamine-pyrophosphate (TPP), the active form of vitamin B1.</text>
</comment>
<dbReference type="GO" id="GO:0016301">
    <property type="term" value="F:kinase activity"/>
    <property type="evidence" value="ECO:0007669"/>
    <property type="project" value="UniProtKB-KW"/>
</dbReference>
<feature type="binding site" evidence="2">
    <location>
        <position position="271"/>
    </location>
    <ligand>
        <name>substrate</name>
    </ligand>
</feature>
<feature type="binding site" evidence="2">
    <location>
        <position position="47"/>
    </location>
    <ligand>
        <name>Mg(2+)</name>
        <dbReference type="ChEBI" id="CHEBI:18420"/>
        <label>4</label>
    </ligand>
</feature>
<accession>A0ABN0YHF6</accession>
<reference evidence="5 6" key="1">
    <citation type="journal article" date="2019" name="Int. J. Syst. Evol. Microbiol.">
        <title>The Global Catalogue of Microorganisms (GCM) 10K type strain sequencing project: providing services to taxonomists for standard genome sequencing and annotation.</title>
        <authorList>
            <consortium name="The Broad Institute Genomics Platform"/>
            <consortium name="The Broad Institute Genome Sequencing Center for Infectious Disease"/>
            <person name="Wu L."/>
            <person name="Ma J."/>
        </authorList>
    </citation>
    <scope>NUCLEOTIDE SEQUENCE [LARGE SCALE GENOMIC DNA]</scope>
    <source>
        <strain evidence="5 6">JCM 13476</strain>
    </source>
</reference>
<comment type="caution">
    <text evidence="2">Lacks conserved residue(s) required for the propagation of feature annotation.</text>
</comment>
<name>A0ABN0YHF6_9CAUL</name>
<feature type="binding site" evidence="2">
    <location>
        <position position="326"/>
    </location>
    <ligand>
        <name>substrate</name>
    </ligand>
</feature>
<feature type="binding site" evidence="2">
    <location>
        <position position="32"/>
    </location>
    <ligand>
        <name>Mg(2+)</name>
        <dbReference type="ChEBI" id="CHEBI:18420"/>
        <label>3</label>
    </ligand>
</feature>
<dbReference type="InterPro" id="IPR016188">
    <property type="entry name" value="PurM-like_N"/>
</dbReference>
<dbReference type="InterPro" id="IPR010918">
    <property type="entry name" value="PurM-like_C_dom"/>
</dbReference>
<dbReference type="PANTHER" id="PTHR30270">
    <property type="entry name" value="THIAMINE-MONOPHOSPHATE KINASE"/>
    <property type="match status" value="1"/>
</dbReference>
<dbReference type="Pfam" id="PF00586">
    <property type="entry name" value="AIRS"/>
    <property type="match status" value="1"/>
</dbReference>
<dbReference type="PANTHER" id="PTHR30270:SF0">
    <property type="entry name" value="THIAMINE-MONOPHOSPHATE KINASE"/>
    <property type="match status" value="1"/>
</dbReference>
<comment type="pathway">
    <text evidence="2">Cofactor biosynthesis; thiamine diphosphate biosynthesis; thiamine diphosphate from thiamine phosphate: step 1/1.</text>
</comment>
<keyword evidence="2" id="KW-0547">Nucleotide-binding</keyword>
<dbReference type="NCBIfam" id="TIGR01379">
    <property type="entry name" value="thiL"/>
    <property type="match status" value="1"/>
</dbReference>
<feature type="binding site" evidence="2">
    <location>
        <position position="32"/>
    </location>
    <ligand>
        <name>Mg(2+)</name>
        <dbReference type="ChEBI" id="CHEBI:18420"/>
        <label>4</label>
    </ligand>
</feature>
<proteinExistence type="inferred from homology"/>
<dbReference type="Gene3D" id="3.90.650.10">
    <property type="entry name" value="PurM-like C-terminal domain"/>
    <property type="match status" value="1"/>
</dbReference>
<evidence type="ECO:0000313" key="6">
    <source>
        <dbReference type="Proteomes" id="UP001500791"/>
    </source>
</evidence>
<dbReference type="CDD" id="cd02194">
    <property type="entry name" value="ThiL"/>
    <property type="match status" value="1"/>
</dbReference>
<dbReference type="InterPro" id="IPR036921">
    <property type="entry name" value="PurM-like_N_sf"/>
</dbReference>
<sequence length="329" mass="35597">MPAIDAVGEFETIQRLFKPLAHPEWARGLADDVAALPSRPGYDLILTKDALVEGVHFLPEDPLDTLAQKLLRVNLSDIAAKGAVPFGYLLACHWSERCGWPEREAFVAGLRRDQALFDIYLLGGDTVSTPGPLTFSVTMLGWVPAGRAVHRGGAKPGDVVFVTGTIGDGWLGLQACQGTLKLEQDRLDYLCRAYRQPLPQTEFADAILKSATASADVSDGLMADAGRIAEASGVCIELDLEVTPLSAAADSWFAGRVDEEAALEQLASGGDDYQIIFTVPASQEEAMRREADRRHVRLTRVGQVVEGNGLVVRYRGEDVTPAKTGWTHD</sequence>
<feature type="binding site" evidence="2">
    <location>
        <position position="77"/>
    </location>
    <ligand>
        <name>Mg(2+)</name>
        <dbReference type="ChEBI" id="CHEBI:18420"/>
        <label>3</label>
    </ligand>
</feature>
<feature type="domain" description="PurM-like C-terminal" evidence="4">
    <location>
        <begin position="155"/>
        <end position="314"/>
    </location>
</feature>
<keyword evidence="2" id="KW-0479">Metal-binding</keyword>
<feature type="binding site" evidence="2">
    <location>
        <position position="218"/>
    </location>
    <ligand>
        <name>ATP</name>
        <dbReference type="ChEBI" id="CHEBI:30616"/>
    </ligand>
</feature>
<dbReference type="EC" id="2.7.4.16" evidence="2"/>
<feature type="binding site" evidence="2">
    <location>
        <position position="56"/>
    </location>
    <ligand>
        <name>substrate</name>
    </ligand>
</feature>
<keyword evidence="6" id="KW-1185">Reference proteome</keyword>
<feature type="binding site" evidence="2">
    <location>
        <position position="49"/>
    </location>
    <ligand>
        <name>Mg(2+)</name>
        <dbReference type="ChEBI" id="CHEBI:18420"/>
        <label>1</label>
    </ligand>
</feature>
<keyword evidence="2" id="KW-0460">Magnesium</keyword>
<dbReference type="EMBL" id="BAAAEJ010000007">
    <property type="protein sequence ID" value="GAA0394205.1"/>
    <property type="molecule type" value="Genomic_DNA"/>
</dbReference>
<dbReference type="Gene3D" id="3.30.1330.10">
    <property type="entry name" value="PurM-like, N-terminal domain"/>
    <property type="match status" value="1"/>
</dbReference>
<feature type="binding site" evidence="2">
    <location>
        <position position="77"/>
    </location>
    <ligand>
        <name>Mg(2+)</name>
        <dbReference type="ChEBI" id="CHEBI:18420"/>
        <label>2</label>
    </ligand>
</feature>
<feature type="binding site" evidence="2">
    <location>
        <position position="151"/>
    </location>
    <ligand>
        <name>ATP</name>
        <dbReference type="ChEBI" id="CHEBI:30616"/>
    </ligand>
</feature>
<dbReference type="InterPro" id="IPR006283">
    <property type="entry name" value="ThiL-like"/>
</dbReference>
<feature type="binding site" evidence="2">
    <location>
        <position position="77"/>
    </location>
    <ligand>
        <name>Mg(2+)</name>
        <dbReference type="ChEBI" id="CHEBI:18420"/>
        <label>4</label>
    </ligand>
</feature>
<evidence type="ECO:0000256" key="2">
    <source>
        <dbReference type="HAMAP-Rule" id="MF_02128"/>
    </source>
</evidence>
<evidence type="ECO:0000259" key="3">
    <source>
        <dbReference type="Pfam" id="PF00586"/>
    </source>
</evidence>
<dbReference type="RefSeq" id="WP_167177472.1">
    <property type="nucleotide sequence ID" value="NZ_BAAAEJ010000007.1"/>
</dbReference>
<comment type="catalytic activity">
    <reaction evidence="2">
        <text>thiamine phosphate + ATP = thiamine diphosphate + ADP</text>
        <dbReference type="Rhea" id="RHEA:15913"/>
        <dbReference type="ChEBI" id="CHEBI:30616"/>
        <dbReference type="ChEBI" id="CHEBI:37575"/>
        <dbReference type="ChEBI" id="CHEBI:58937"/>
        <dbReference type="ChEBI" id="CHEBI:456216"/>
        <dbReference type="EC" id="2.7.4.16"/>
    </reaction>
</comment>
<dbReference type="SUPFAM" id="SSF56042">
    <property type="entry name" value="PurM C-terminal domain-like"/>
    <property type="match status" value="1"/>
</dbReference>
<comment type="similarity">
    <text evidence="2">Belongs to the thiamine-monophosphate kinase family.</text>
</comment>
<dbReference type="Pfam" id="PF02769">
    <property type="entry name" value="AIRS_C"/>
    <property type="match status" value="1"/>
</dbReference>